<dbReference type="EC" id="2.7.8.13" evidence="7 8"/>
<evidence type="ECO:0000256" key="3">
    <source>
        <dbReference type="ARBA" id="ARBA00022679"/>
    </source>
</evidence>
<protein>
    <recommendedName>
        <fullName evidence="7 8">Phospho-N-acetylmuramoyl-pentapeptide-transferase</fullName>
        <ecNumber evidence="7 8">2.7.8.13</ecNumber>
    </recommendedName>
    <alternativeName>
        <fullName evidence="7">UDP-MurNAc-pentapeptide phosphotransferase</fullName>
    </alternativeName>
</protein>
<keyword evidence="7" id="KW-0573">Peptidoglycan synthesis</keyword>
<dbReference type="UniPathway" id="UPA00219"/>
<comment type="catalytic activity">
    <reaction evidence="7">
        <text>UDP-N-acetyl-alpha-D-muramoyl-L-alanyl-gamma-D-glutamyl-meso-2,6-diaminopimeloyl-D-alanyl-D-alanine + di-trans,octa-cis-undecaprenyl phosphate = di-trans,octa-cis-undecaprenyl diphospho-N-acetyl-alpha-D-muramoyl-L-alanyl-D-glutamyl-meso-2,6-diaminopimeloyl-D-alanyl-D-alanine + UMP</text>
        <dbReference type="Rhea" id="RHEA:28386"/>
        <dbReference type="ChEBI" id="CHEBI:57865"/>
        <dbReference type="ChEBI" id="CHEBI:60392"/>
        <dbReference type="ChEBI" id="CHEBI:61386"/>
        <dbReference type="ChEBI" id="CHEBI:61387"/>
        <dbReference type="EC" id="2.7.8.13"/>
    </reaction>
</comment>
<dbReference type="GO" id="GO:0051992">
    <property type="term" value="F:UDP-N-acetylmuramoyl-L-alanyl-D-glutamyl-meso-2,6-diaminopimelyl-D-alanyl-D-alanine:undecaprenyl-phosphate transferase activity"/>
    <property type="evidence" value="ECO:0007669"/>
    <property type="project" value="RHEA"/>
</dbReference>
<dbReference type="CDD" id="cd06852">
    <property type="entry name" value="GT_MraY"/>
    <property type="match status" value="1"/>
</dbReference>
<keyword evidence="3 7" id="KW-0808">Transferase</keyword>
<organism evidence="10 11">
    <name type="scientific">Rubidibacter lacunae KORDI 51-2</name>
    <dbReference type="NCBI Taxonomy" id="582515"/>
    <lineage>
        <taxon>Bacteria</taxon>
        <taxon>Bacillati</taxon>
        <taxon>Cyanobacteriota</taxon>
        <taxon>Cyanophyceae</taxon>
        <taxon>Oscillatoriophycideae</taxon>
        <taxon>Chroococcales</taxon>
        <taxon>Aphanothecaceae</taxon>
        <taxon>Rubidibacter</taxon>
    </lineage>
</organism>
<keyword evidence="6 7" id="KW-0472">Membrane</keyword>
<dbReference type="Pfam" id="PF00953">
    <property type="entry name" value="Glycos_transf_4"/>
    <property type="match status" value="1"/>
</dbReference>
<dbReference type="OrthoDB" id="9805475at2"/>
<keyword evidence="7" id="KW-0132">Cell division</keyword>
<dbReference type="RefSeq" id="WP_022606919.1">
    <property type="nucleotide sequence ID" value="NZ_ASSJ01000049.1"/>
</dbReference>
<feature type="transmembrane region" description="Helical" evidence="7">
    <location>
        <begin position="153"/>
        <end position="171"/>
    </location>
</feature>
<comment type="subcellular location">
    <subcellularLocation>
        <location evidence="7">Cell membrane</location>
        <topology evidence="7">Multi-pass membrane protein</topology>
    </subcellularLocation>
    <subcellularLocation>
        <location evidence="1">Membrane</location>
        <topology evidence="1">Multi-pass membrane protein</topology>
    </subcellularLocation>
</comment>
<evidence type="ECO:0000256" key="5">
    <source>
        <dbReference type="ARBA" id="ARBA00022989"/>
    </source>
</evidence>
<keyword evidence="7 9" id="KW-0479">Metal-binding</keyword>
<keyword evidence="7" id="KW-0131">Cell cycle</keyword>
<dbReference type="Proteomes" id="UP000016960">
    <property type="component" value="Unassembled WGS sequence"/>
</dbReference>
<reference evidence="10 11" key="1">
    <citation type="submission" date="2013-05" db="EMBL/GenBank/DDBJ databases">
        <title>Draft genome sequence of Rubidibacter lacunae KORDI 51-2.</title>
        <authorList>
            <person name="Choi D.H."/>
            <person name="Noh J.H."/>
            <person name="Kwon K.-K."/>
            <person name="Lee J.-H."/>
            <person name="Ryu J.-Y."/>
        </authorList>
    </citation>
    <scope>NUCLEOTIDE SEQUENCE [LARGE SCALE GENOMIC DNA]</scope>
    <source>
        <strain evidence="10 11">KORDI 51-2</strain>
    </source>
</reference>
<dbReference type="GO" id="GO:0008360">
    <property type="term" value="P:regulation of cell shape"/>
    <property type="evidence" value="ECO:0007669"/>
    <property type="project" value="UniProtKB-KW"/>
</dbReference>
<accession>U5DLE0</accession>
<keyword evidence="7" id="KW-0961">Cell wall biogenesis/degradation</keyword>
<feature type="transmembrane region" description="Helical" evidence="7">
    <location>
        <begin position="266"/>
        <end position="287"/>
    </location>
</feature>
<dbReference type="InterPro" id="IPR003524">
    <property type="entry name" value="PNAcMuramoyl-5peptid_Trfase"/>
</dbReference>
<dbReference type="EMBL" id="ASSJ01000049">
    <property type="protein sequence ID" value="ERN41394.1"/>
    <property type="molecule type" value="Genomic_DNA"/>
</dbReference>
<dbReference type="HAMAP" id="MF_00038">
    <property type="entry name" value="MraY"/>
    <property type="match status" value="1"/>
</dbReference>
<gene>
    <name evidence="7" type="primary">mraY</name>
    <name evidence="10" type="ORF">KR51_00019620</name>
</gene>
<feature type="transmembrane region" description="Helical" evidence="7">
    <location>
        <begin position="347"/>
        <end position="368"/>
    </location>
</feature>
<keyword evidence="4 7" id="KW-0812">Transmembrane</keyword>
<comment type="similarity">
    <text evidence="2 7">Belongs to the glycosyltransferase 4 family. MraY subfamily.</text>
</comment>
<dbReference type="eggNOG" id="COG0472">
    <property type="taxonomic scope" value="Bacteria"/>
</dbReference>
<evidence type="ECO:0000256" key="4">
    <source>
        <dbReference type="ARBA" id="ARBA00022692"/>
    </source>
</evidence>
<dbReference type="GO" id="GO:0005886">
    <property type="term" value="C:plasma membrane"/>
    <property type="evidence" value="ECO:0007669"/>
    <property type="project" value="UniProtKB-SubCell"/>
</dbReference>
<dbReference type="InterPro" id="IPR000715">
    <property type="entry name" value="Glycosyl_transferase_4"/>
</dbReference>
<dbReference type="NCBIfam" id="TIGR00445">
    <property type="entry name" value="mraY"/>
    <property type="match status" value="1"/>
</dbReference>
<proteinExistence type="inferred from homology"/>
<dbReference type="GO" id="GO:0071555">
    <property type="term" value="P:cell wall organization"/>
    <property type="evidence" value="ECO:0007669"/>
    <property type="project" value="UniProtKB-KW"/>
</dbReference>
<feature type="transmembrane region" description="Helical" evidence="7">
    <location>
        <begin position="119"/>
        <end position="141"/>
    </location>
</feature>
<feature type="binding site" evidence="9">
    <location>
        <position position="270"/>
    </location>
    <ligand>
        <name>Mg(2+)</name>
        <dbReference type="ChEBI" id="CHEBI:18420"/>
    </ligand>
</feature>
<evidence type="ECO:0000313" key="10">
    <source>
        <dbReference type="EMBL" id="ERN41394.1"/>
    </source>
</evidence>
<evidence type="ECO:0000256" key="9">
    <source>
        <dbReference type="PIRSR" id="PIRSR600715-1"/>
    </source>
</evidence>
<feature type="transmembrane region" description="Helical" evidence="7">
    <location>
        <begin position="183"/>
        <end position="204"/>
    </location>
</feature>
<comment type="caution">
    <text evidence="10">The sequence shown here is derived from an EMBL/GenBank/DDBJ whole genome shotgun (WGS) entry which is preliminary data.</text>
</comment>
<dbReference type="PROSITE" id="PS01348">
    <property type="entry name" value="MRAY_2"/>
    <property type="match status" value="1"/>
</dbReference>
<dbReference type="GO" id="GO:0009252">
    <property type="term" value="P:peptidoglycan biosynthetic process"/>
    <property type="evidence" value="ECO:0007669"/>
    <property type="project" value="UniProtKB-UniRule"/>
</dbReference>
<comment type="cofactor">
    <cofactor evidence="7 9">
        <name>Mg(2+)</name>
        <dbReference type="ChEBI" id="CHEBI:18420"/>
    </cofactor>
</comment>
<dbReference type="GO" id="GO:0008963">
    <property type="term" value="F:phospho-N-acetylmuramoyl-pentapeptide-transferase activity"/>
    <property type="evidence" value="ECO:0007669"/>
    <property type="project" value="UniProtKB-UniRule"/>
</dbReference>
<comment type="function">
    <text evidence="7">Catalyzes the initial step of the lipid cycle reactions in the biosynthesis of the cell wall peptidoglycan: transfers peptidoglycan precursor phospho-MurNAc-pentapeptide from UDP-MurNAc-pentapeptide onto the lipid carrier undecaprenyl phosphate, yielding undecaprenyl-pyrophosphoryl-MurNAc-pentapeptide, known as lipid I.</text>
</comment>
<evidence type="ECO:0000256" key="6">
    <source>
        <dbReference type="ARBA" id="ARBA00023136"/>
    </source>
</evidence>
<dbReference type="PANTHER" id="PTHR22926">
    <property type="entry name" value="PHOSPHO-N-ACETYLMURAMOYL-PENTAPEPTIDE-TRANSFERASE"/>
    <property type="match status" value="1"/>
</dbReference>
<dbReference type="STRING" id="582515.KR51_00019620"/>
<feature type="transmembrane region" description="Helical" evidence="7">
    <location>
        <begin position="91"/>
        <end position="113"/>
    </location>
</feature>
<keyword evidence="7 9" id="KW-0460">Magnesium</keyword>
<comment type="pathway">
    <text evidence="7">Cell wall biogenesis; peptidoglycan biosynthesis.</text>
</comment>
<evidence type="ECO:0000256" key="8">
    <source>
        <dbReference type="NCBIfam" id="TIGR00445"/>
    </source>
</evidence>
<evidence type="ECO:0000256" key="1">
    <source>
        <dbReference type="ARBA" id="ARBA00004141"/>
    </source>
</evidence>
<evidence type="ECO:0000313" key="11">
    <source>
        <dbReference type="Proteomes" id="UP000016960"/>
    </source>
</evidence>
<feature type="transmembrane region" description="Helical" evidence="7">
    <location>
        <begin position="293"/>
        <end position="314"/>
    </location>
</feature>
<dbReference type="InParanoid" id="U5DLE0"/>
<dbReference type="InterPro" id="IPR018480">
    <property type="entry name" value="PNAcMuramoyl-5peptid_Trfase_CS"/>
</dbReference>
<keyword evidence="11" id="KW-1185">Reference proteome</keyword>
<feature type="transmembrane region" description="Helical" evidence="7">
    <location>
        <begin position="49"/>
        <end position="70"/>
    </location>
</feature>
<dbReference type="GO" id="GO:0046872">
    <property type="term" value="F:metal ion binding"/>
    <property type="evidence" value="ECO:0007669"/>
    <property type="project" value="UniProtKB-KW"/>
</dbReference>
<evidence type="ECO:0000256" key="2">
    <source>
        <dbReference type="ARBA" id="ARBA00005583"/>
    </source>
</evidence>
<keyword evidence="7" id="KW-1003">Cell membrane</keyword>
<dbReference type="Pfam" id="PF10555">
    <property type="entry name" value="MraY_sig1"/>
    <property type="match status" value="1"/>
</dbReference>
<evidence type="ECO:0000256" key="7">
    <source>
        <dbReference type="HAMAP-Rule" id="MF_00038"/>
    </source>
</evidence>
<dbReference type="AlphaFoldDB" id="U5DLE0"/>
<dbReference type="FunCoup" id="U5DLE0">
    <property type="interactions" value="437"/>
</dbReference>
<feature type="transmembrane region" description="Helical" evidence="7">
    <location>
        <begin position="216"/>
        <end position="236"/>
    </location>
</feature>
<keyword evidence="5 7" id="KW-1133">Transmembrane helix</keyword>
<name>U5DLE0_9CHRO</name>
<keyword evidence="7" id="KW-0133">Cell shape</keyword>
<dbReference type="PANTHER" id="PTHR22926:SF5">
    <property type="entry name" value="PHOSPHO-N-ACETYLMURAMOYL-PENTAPEPTIDE-TRANSFERASE HOMOLOG"/>
    <property type="match status" value="1"/>
</dbReference>
<feature type="binding site" evidence="9">
    <location>
        <position position="211"/>
    </location>
    <ligand>
        <name>Mg(2+)</name>
        <dbReference type="ChEBI" id="CHEBI:18420"/>
    </ligand>
</feature>
<dbReference type="GO" id="GO:0051301">
    <property type="term" value="P:cell division"/>
    <property type="evidence" value="ECO:0007669"/>
    <property type="project" value="UniProtKB-KW"/>
</dbReference>
<dbReference type="PATRIC" id="fig|582515.4.peg.2206"/>
<dbReference type="PROSITE" id="PS01347">
    <property type="entry name" value="MRAY_1"/>
    <property type="match status" value="1"/>
</dbReference>
<sequence>METKLSHPSAICNPSGKGLLVVLAIALVSFATAFDTLTDQWGDPATTMLLPLLVCAALSAIAGVWGVPWLRKLKTGQVVRDDGPQAHLKKAGTPTMGGLLFVPVSAIVAALWSGLAADAMAVAALTLAFGGLGWWDDWLILRKKSTKGVSPRLKLGLQIAVATLFCAWLFLSHPDATLTALNLPFGISFDLSWLFWPLVLFVFAAESNATNLTDGIDGLAAGTCAIALLGLGAIAAPVSADLTTFCACLSGGCLGFVIHNRNPAKVFMGDTGSLALGGALAAVGILAQNLWGLFLLSGIFFIESLSVIAQVWYFKATKGPDGVGKRLLKMAPLHHHLELSGWTETQIVGAFYAIALGLTLATVAIARIT</sequence>